<name>A0ACB5TP35_AMBMO</name>
<accession>A0ACB5TP35</accession>
<gene>
    <name evidence="1" type="ORF">Amon02_000899100</name>
</gene>
<keyword evidence="2" id="KW-1185">Reference proteome</keyword>
<dbReference type="EMBL" id="BSXS01008220">
    <property type="protein sequence ID" value="GME91848.1"/>
    <property type="molecule type" value="Genomic_DNA"/>
</dbReference>
<comment type="caution">
    <text evidence="1">The sequence shown here is derived from an EMBL/GenBank/DDBJ whole genome shotgun (WGS) entry which is preliminary data.</text>
</comment>
<evidence type="ECO:0000313" key="2">
    <source>
        <dbReference type="Proteomes" id="UP001165064"/>
    </source>
</evidence>
<sequence length="178" mass="19429">MFSTVSSFVPQSNFSNALKCLAKTADWFNEKLVSLVEGEEVQSNDGSFVEEVVEKVSDYDAIDNNDPERDVEFTNQCIIPVVKVATITTQDVCYHAPKISVPLQYLAPIIAPNTTTTMTTTPISDLSNVGYSGAVDAIEDDLDLDSDCCSILSICSEVELNFEPLSDESDILSTLELL</sequence>
<protein>
    <submittedName>
        <fullName evidence="1">Unnamed protein product</fullName>
    </submittedName>
</protein>
<proteinExistence type="predicted"/>
<dbReference type="Proteomes" id="UP001165064">
    <property type="component" value="Unassembled WGS sequence"/>
</dbReference>
<reference evidence="1" key="1">
    <citation type="submission" date="2023-04" db="EMBL/GenBank/DDBJ databases">
        <title>Ambrosiozyma monospora NBRC 10751.</title>
        <authorList>
            <person name="Ichikawa N."/>
            <person name="Sato H."/>
            <person name="Tonouchi N."/>
        </authorList>
    </citation>
    <scope>NUCLEOTIDE SEQUENCE</scope>
    <source>
        <strain evidence="1">NBRC 10751</strain>
    </source>
</reference>
<evidence type="ECO:0000313" key="1">
    <source>
        <dbReference type="EMBL" id="GME91848.1"/>
    </source>
</evidence>
<organism evidence="1 2">
    <name type="scientific">Ambrosiozyma monospora</name>
    <name type="common">Yeast</name>
    <name type="synonym">Endomycopsis monosporus</name>
    <dbReference type="NCBI Taxonomy" id="43982"/>
    <lineage>
        <taxon>Eukaryota</taxon>
        <taxon>Fungi</taxon>
        <taxon>Dikarya</taxon>
        <taxon>Ascomycota</taxon>
        <taxon>Saccharomycotina</taxon>
        <taxon>Pichiomycetes</taxon>
        <taxon>Pichiales</taxon>
        <taxon>Pichiaceae</taxon>
        <taxon>Ambrosiozyma</taxon>
    </lineage>
</organism>